<evidence type="ECO:0000259" key="2">
    <source>
        <dbReference type="Pfam" id="PF13625"/>
    </source>
</evidence>
<evidence type="ECO:0000313" key="4">
    <source>
        <dbReference type="Proteomes" id="UP001596135"/>
    </source>
</evidence>
<name>A0ABW1LM60_9ACTN</name>
<organism evidence="3 4">
    <name type="scientific">Nocardioides hankookensis</name>
    <dbReference type="NCBI Taxonomy" id="443157"/>
    <lineage>
        <taxon>Bacteria</taxon>
        <taxon>Bacillati</taxon>
        <taxon>Actinomycetota</taxon>
        <taxon>Actinomycetes</taxon>
        <taxon>Propionibacteriales</taxon>
        <taxon>Nocardioidaceae</taxon>
        <taxon>Nocardioides</taxon>
    </lineage>
</organism>
<sequence length="755" mass="79519">MSTTAYRTLADQLRGWPVERLSRLLHLRPDLATPAPHDSGQLASRAATRSSVLRALDQLNRCELCVLDALVVVGQTSADELVDVVHAEPASVRAALESLLDLALAWESPQGIRPLTTVAEALAPGTPGVSGLRPVSADPLTAAEVAERLEAISPQARALLDHVLEAGGTATTGTSRHTVLPEDASTPAEELLARRLLVPRPGTSVVLPGEVGLALRGGHTTSYAVDEPPELATSERGQDLVDRAAAGAAFEAVHQVELMLDAWSTRPPGALRSGGLGVRDLRALAIELHATEPVAALLVEVASAAGLLSTAAGPDGSPRWIPTDAFDAWTARPTAERWLTLVGAWLESPRLPGLVGSRDPAGKTWNALAPELSGVHQVETRQLSLGVLEELAPGTVLATGTGVPSLRSQVEWLRPRRPRTRADQVVWAVEEATALGVAALGGLASYGRLLIGGEHDQASAGLAALLPTPVEHVLLQADLTAVAPGPLESQLARQLQLVADVESRGGATVYRFTPGSVRRALDTGWSAVELHEFIASVSRTPVPQPLTYLVDDTARTFGSVRVGHAEAFLRADDEAALVELLHHPKAATLGLRRLAPTVVISTTPIDVLLPRLRDLGIAPVVESPDGSVHVARADVLRARTPKESRGRAQRSARETALASQVVSAIRAGDRAESTRPAVPTDRLTPTGSMAALREAIETGTTVVIGYVDNQGASTDRVVDPVSLDGGSLTAHDHRSDDVRTFAVHRITTVRPLPAP</sequence>
<feature type="domain" description="WYL" evidence="1">
    <location>
        <begin position="689"/>
        <end position="750"/>
    </location>
</feature>
<gene>
    <name evidence="3" type="ORF">ACFPYL_15625</name>
</gene>
<keyword evidence="3" id="KW-0378">Hydrolase</keyword>
<dbReference type="RefSeq" id="WP_379156085.1">
    <property type="nucleotide sequence ID" value="NZ_JBHSRJ010000005.1"/>
</dbReference>
<dbReference type="Pfam" id="PF13280">
    <property type="entry name" value="WYL"/>
    <property type="match status" value="1"/>
</dbReference>
<protein>
    <submittedName>
        <fullName evidence="3">Helicase-associated domain-containing protein</fullName>
    </submittedName>
</protein>
<accession>A0ABW1LM60</accession>
<reference evidence="4" key="1">
    <citation type="journal article" date="2019" name="Int. J. Syst. Evol. Microbiol.">
        <title>The Global Catalogue of Microorganisms (GCM) 10K type strain sequencing project: providing services to taxonomists for standard genome sequencing and annotation.</title>
        <authorList>
            <consortium name="The Broad Institute Genomics Platform"/>
            <consortium name="The Broad Institute Genome Sequencing Center for Infectious Disease"/>
            <person name="Wu L."/>
            <person name="Ma J."/>
        </authorList>
    </citation>
    <scope>NUCLEOTIDE SEQUENCE [LARGE SCALE GENOMIC DNA]</scope>
    <source>
        <strain evidence="4">CCUG 54522</strain>
    </source>
</reference>
<dbReference type="GO" id="GO:0004386">
    <property type="term" value="F:helicase activity"/>
    <property type="evidence" value="ECO:0007669"/>
    <property type="project" value="UniProtKB-KW"/>
</dbReference>
<comment type="caution">
    <text evidence="3">The sequence shown here is derived from an EMBL/GenBank/DDBJ whole genome shotgun (WGS) entry which is preliminary data.</text>
</comment>
<dbReference type="EMBL" id="JBHSRJ010000005">
    <property type="protein sequence ID" value="MFC6044520.1"/>
    <property type="molecule type" value="Genomic_DNA"/>
</dbReference>
<evidence type="ECO:0000313" key="3">
    <source>
        <dbReference type="EMBL" id="MFC6044520.1"/>
    </source>
</evidence>
<feature type="domain" description="Helicase XPB/Ssl2 N-terminal" evidence="2">
    <location>
        <begin position="473"/>
        <end position="595"/>
    </location>
</feature>
<keyword evidence="4" id="KW-1185">Reference proteome</keyword>
<dbReference type="InterPro" id="IPR026881">
    <property type="entry name" value="WYL_dom"/>
</dbReference>
<dbReference type="PROSITE" id="PS52050">
    <property type="entry name" value="WYL"/>
    <property type="match status" value="1"/>
</dbReference>
<keyword evidence="3" id="KW-0347">Helicase</keyword>
<dbReference type="InterPro" id="IPR032830">
    <property type="entry name" value="XPB/Ssl2_N"/>
</dbReference>
<evidence type="ECO:0000259" key="1">
    <source>
        <dbReference type="Pfam" id="PF13280"/>
    </source>
</evidence>
<dbReference type="Proteomes" id="UP001596135">
    <property type="component" value="Unassembled WGS sequence"/>
</dbReference>
<keyword evidence="3" id="KW-0547">Nucleotide-binding</keyword>
<dbReference type="Pfam" id="PF13625">
    <property type="entry name" value="Helicase_C_3"/>
    <property type="match status" value="1"/>
</dbReference>
<keyword evidence="3" id="KW-0067">ATP-binding</keyword>
<proteinExistence type="predicted"/>